<dbReference type="Proteomes" id="UP000095185">
    <property type="component" value="Chromosome"/>
</dbReference>
<feature type="domain" description="Restriction endonuclease type IV Mrr" evidence="1">
    <location>
        <begin position="159"/>
        <end position="279"/>
    </location>
</feature>
<dbReference type="GO" id="GO:0003677">
    <property type="term" value="F:DNA binding"/>
    <property type="evidence" value="ECO:0007669"/>
    <property type="project" value="InterPro"/>
</dbReference>
<keyword evidence="3" id="KW-0540">Nuclease</keyword>
<feature type="domain" description="Restriction system protein Mrr-like N-terminal" evidence="2">
    <location>
        <begin position="6"/>
        <end position="92"/>
    </location>
</feature>
<evidence type="ECO:0000259" key="1">
    <source>
        <dbReference type="Pfam" id="PF04471"/>
    </source>
</evidence>
<gene>
    <name evidence="3" type="ORF">BIU88_11595</name>
</gene>
<dbReference type="GO" id="GO:0015666">
    <property type="term" value="F:restriction endodeoxyribonuclease activity"/>
    <property type="evidence" value="ECO:0007669"/>
    <property type="project" value="TreeGrafter"/>
</dbReference>
<keyword evidence="4" id="KW-1185">Reference proteome</keyword>
<dbReference type="InterPro" id="IPR011856">
    <property type="entry name" value="tRNA_endonuc-like_dom_sf"/>
</dbReference>
<dbReference type="EMBL" id="CP017305">
    <property type="protein sequence ID" value="AOS84719.1"/>
    <property type="molecule type" value="Genomic_DNA"/>
</dbReference>
<evidence type="ECO:0000313" key="3">
    <source>
        <dbReference type="EMBL" id="AOS84719.1"/>
    </source>
</evidence>
<dbReference type="Gene3D" id="3.40.1350.10">
    <property type="match status" value="1"/>
</dbReference>
<dbReference type="PANTHER" id="PTHR30015:SF7">
    <property type="entry name" value="TYPE IV METHYL-DIRECTED RESTRICTION ENZYME ECOKMRR"/>
    <property type="match status" value="1"/>
</dbReference>
<dbReference type="GO" id="GO:0009307">
    <property type="term" value="P:DNA restriction-modification system"/>
    <property type="evidence" value="ECO:0007669"/>
    <property type="project" value="InterPro"/>
</dbReference>
<organism evidence="3 4">
    <name type="scientific">Chlorobaculum limnaeum</name>
    <dbReference type="NCBI Taxonomy" id="274537"/>
    <lineage>
        <taxon>Bacteria</taxon>
        <taxon>Pseudomonadati</taxon>
        <taxon>Chlorobiota</taxon>
        <taxon>Chlorobiia</taxon>
        <taxon>Chlorobiales</taxon>
        <taxon>Chlorobiaceae</taxon>
        <taxon>Chlorobaculum</taxon>
    </lineage>
</organism>
<sequence length="305" mass="34650">MAIPDFQSVMLPVLRFCGDGKEHTNKDAVECLASEFRLTPEEKKEYLPSGRQRVFDNRIAWARAYLKMALLIENTRRGVFRITERGRRVLKEQPEKLNLAYLRRFPEFADNRISQQQKALSSREDDEDIQEKKTPRELLDEAYMILRANLAEELLSQLKAASPAFFEKVAIDVLVRMGYGGSVKEVEAAVTGKSGDEGIDGVIKEDRLGLDVIYVQAKRWASTVSRPEIQKFAGALQGKRARKGVFITTSDFSKSAREYVSAIESKIILVDGRQLVEFMIDFEVGVSSEGSYELKRLDSDYFEEG</sequence>
<keyword evidence="3" id="KW-0378">Hydrolase</keyword>
<evidence type="ECO:0000313" key="4">
    <source>
        <dbReference type="Proteomes" id="UP000095185"/>
    </source>
</evidence>
<keyword evidence="3" id="KW-0255">Endonuclease</keyword>
<dbReference type="KEGG" id="clz:BIU88_11595"/>
<accession>A0A1D8D9T9</accession>
<dbReference type="InterPro" id="IPR025745">
    <property type="entry name" value="Mrr-like_N_dom"/>
</dbReference>
<dbReference type="Pfam" id="PF04471">
    <property type="entry name" value="Mrr_cat"/>
    <property type="match status" value="1"/>
</dbReference>
<dbReference type="SUPFAM" id="SSF52980">
    <property type="entry name" value="Restriction endonuclease-like"/>
    <property type="match status" value="1"/>
</dbReference>
<protein>
    <submittedName>
        <fullName evidence="3">Restriction endonuclease</fullName>
    </submittedName>
</protein>
<dbReference type="RefSeq" id="WP_069810910.1">
    <property type="nucleotide sequence ID" value="NZ_CP017305.1"/>
</dbReference>
<dbReference type="InterPro" id="IPR007560">
    <property type="entry name" value="Restrct_endonuc_IV_Mrr"/>
</dbReference>
<dbReference type="STRING" id="274537.BIU88_11595"/>
<reference evidence="3" key="1">
    <citation type="submission" date="2016-09" db="EMBL/GenBank/DDBJ databases">
        <title>Genome sequence of Chlorobaculum limnaeum.</title>
        <authorList>
            <person name="Liu Z."/>
            <person name="Tank M."/>
            <person name="Bryant D.A."/>
        </authorList>
    </citation>
    <scope>NUCLEOTIDE SEQUENCE [LARGE SCALE GENOMIC DNA]</scope>
    <source>
        <strain evidence="3">DSM 1677</strain>
    </source>
</reference>
<dbReference type="OrthoDB" id="9803736at2"/>
<evidence type="ECO:0000259" key="2">
    <source>
        <dbReference type="Pfam" id="PF14338"/>
    </source>
</evidence>
<proteinExistence type="predicted"/>
<dbReference type="PANTHER" id="PTHR30015">
    <property type="entry name" value="MRR RESTRICTION SYSTEM PROTEIN"/>
    <property type="match status" value="1"/>
</dbReference>
<dbReference type="InterPro" id="IPR011335">
    <property type="entry name" value="Restrct_endonuc-II-like"/>
</dbReference>
<dbReference type="InterPro" id="IPR052906">
    <property type="entry name" value="Type_IV_Methyl-Rstrct_Enzyme"/>
</dbReference>
<name>A0A1D8D9T9_CHLLM</name>
<dbReference type="AlphaFoldDB" id="A0A1D8D9T9"/>
<dbReference type="Pfam" id="PF14338">
    <property type="entry name" value="Mrr_N"/>
    <property type="match status" value="1"/>
</dbReference>